<accession>X1A9X6</accession>
<dbReference type="Gene3D" id="3.40.50.720">
    <property type="entry name" value="NAD(P)-binding Rossmann-like Domain"/>
    <property type="match status" value="1"/>
</dbReference>
<dbReference type="Pfam" id="PF22725">
    <property type="entry name" value="GFO_IDH_MocA_C3"/>
    <property type="match status" value="1"/>
</dbReference>
<evidence type="ECO:0000256" key="1">
    <source>
        <dbReference type="ARBA" id="ARBA00023002"/>
    </source>
</evidence>
<protein>
    <recommendedName>
        <fullName evidence="5">Gfo/Idh/MocA-like oxidoreductase N-terminal domain-containing protein</fullName>
    </recommendedName>
</protein>
<dbReference type="PANTHER" id="PTHR43818">
    <property type="entry name" value="BCDNA.GH03377"/>
    <property type="match status" value="1"/>
</dbReference>
<keyword evidence="1" id="KW-0560">Oxidoreductase</keyword>
<dbReference type="InterPro" id="IPR036291">
    <property type="entry name" value="NAD(P)-bd_dom_sf"/>
</dbReference>
<dbReference type="GO" id="GO:0000166">
    <property type="term" value="F:nucleotide binding"/>
    <property type="evidence" value="ECO:0007669"/>
    <property type="project" value="InterPro"/>
</dbReference>
<evidence type="ECO:0008006" key="5">
    <source>
        <dbReference type="Google" id="ProtNLM"/>
    </source>
</evidence>
<dbReference type="InterPro" id="IPR000683">
    <property type="entry name" value="Gfo/Idh/MocA-like_OxRdtase_N"/>
</dbReference>
<dbReference type="Gene3D" id="3.30.360.10">
    <property type="entry name" value="Dihydrodipicolinate Reductase, domain 2"/>
    <property type="match status" value="1"/>
</dbReference>
<dbReference type="Pfam" id="PF01408">
    <property type="entry name" value="GFO_IDH_MocA"/>
    <property type="match status" value="1"/>
</dbReference>
<dbReference type="GO" id="GO:0016491">
    <property type="term" value="F:oxidoreductase activity"/>
    <property type="evidence" value="ECO:0007669"/>
    <property type="project" value="UniProtKB-KW"/>
</dbReference>
<gene>
    <name evidence="4" type="ORF">S01H4_08406</name>
</gene>
<proteinExistence type="predicted"/>
<organism evidence="4">
    <name type="scientific">marine sediment metagenome</name>
    <dbReference type="NCBI Taxonomy" id="412755"/>
    <lineage>
        <taxon>unclassified sequences</taxon>
        <taxon>metagenomes</taxon>
        <taxon>ecological metagenomes</taxon>
    </lineage>
</organism>
<dbReference type="InterPro" id="IPR055170">
    <property type="entry name" value="GFO_IDH_MocA-like_dom"/>
</dbReference>
<comment type="caution">
    <text evidence="4">The sequence shown here is derived from an EMBL/GenBank/DDBJ whole genome shotgun (WGS) entry which is preliminary data.</text>
</comment>
<dbReference type="SUPFAM" id="SSF51735">
    <property type="entry name" value="NAD(P)-binding Rossmann-fold domains"/>
    <property type="match status" value="1"/>
</dbReference>
<dbReference type="EMBL" id="BART01002882">
    <property type="protein sequence ID" value="GAG69458.1"/>
    <property type="molecule type" value="Genomic_DNA"/>
</dbReference>
<evidence type="ECO:0000259" key="3">
    <source>
        <dbReference type="Pfam" id="PF22725"/>
    </source>
</evidence>
<dbReference type="InterPro" id="IPR050463">
    <property type="entry name" value="Gfo/Idh/MocA_oxidrdct_glycsds"/>
</dbReference>
<dbReference type="AlphaFoldDB" id="X1A9X6"/>
<dbReference type="PANTHER" id="PTHR43818:SF11">
    <property type="entry name" value="BCDNA.GH03377"/>
    <property type="match status" value="1"/>
</dbReference>
<reference evidence="4" key="1">
    <citation type="journal article" date="2014" name="Front. Microbiol.">
        <title>High frequency of phylogenetically diverse reductive dehalogenase-homologous genes in deep subseafloor sedimentary metagenomes.</title>
        <authorList>
            <person name="Kawai M."/>
            <person name="Futagami T."/>
            <person name="Toyoda A."/>
            <person name="Takaki Y."/>
            <person name="Nishi S."/>
            <person name="Hori S."/>
            <person name="Arai W."/>
            <person name="Tsubouchi T."/>
            <person name="Morono Y."/>
            <person name="Uchiyama I."/>
            <person name="Ito T."/>
            <person name="Fujiyama A."/>
            <person name="Inagaki F."/>
            <person name="Takami H."/>
        </authorList>
    </citation>
    <scope>NUCLEOTIDE SEQUENCE</scope>
    <source>
        <strain evidence="4">Expedition CK06-06</strain>
    </source>
</reference>
<name>X1A9X6_9ZZZZ</name>
<evidence type="ECO:0000313" key="4">
    <source>
        <dbReference type="EMBL" id="GAG69458.1"/>
    </source>
</evidence>
<dbReference type="SUPFAM" id="SSF55347">
    <property type="entry name" value="Glyceraldehyde-3-phosphate dehydrogenase-like, C-terminal domain"/>
    <property type="match status" value="1"/>
</dbReference>
<feature type="domain" description="GFO/IDH/MocA-like oxidoreductase" evidence="3">
    <location>
        <begin position="161"/>
        <end position="294"/>
    </location>
</feature>
<sequence length="332" mass="37262">MTKKKVGFTAMASEKKAGEIPEIGIGMLGYAFMGKAHSNAYKKMPYIFWPPPAKPKLIKICGRTKEKVAEEAKRYGYLEYCTDWHDLINDQRIDIFVNVGPNSIHAEPCIEAAKAGKNVVCEKPLAKNSSEAKAMLDAVKKAGVKHLCNFNYRMVPALVLAKKLILDGKIGKIFHFRAKYLQEWIVDPDFPLIWRLDKDVAGSGAIGDLGAHIVDLARWLCGEPKSIMSTTKTFIGERPLPDDPSKKRKVEVDDAFVSILEFDNGAIGTLEASRFSPGRKNYETVEINGELGSIYWNLENMNYLHVYFREEDPADTIGFHAISVTESFDYNF</sequence>
<evidence type="ECO:0000259" key="2">
    <source>
        <dbReference type="Pfam" id="PF01408"/>
    </source>
</evidence>
<feature type="domain" description="Gfo/Idh/MocA-like oxidoreductase N-terminal" evidence="2">
    <location>
        <begin position="24"/>
        <end position="146"/>
    </location>
</feature>